<dbReference type="AlphaFoldDB" id="A0A8H6S180"/>
<dbReference type="EMBL" id="JACAZF010000013">
    <property type="protein sequence ID" value="KAF7291425.1"/>
    <property type="molecule type" value="Genomic_DNA"/>
</dbReference>
<dbReference type="RefSeq" id="XP_037214547.1">
    <property type="nucleotide sequence ID" value="XM_037369341.1"/>
</dbReference>
<sequence length="554" mass="62711">MPASNLDPPQTTTNLASSPQIFANSHNFSVSGGTFRAESYHLHFSAPSVGEEDEDPTEDFRRIRWGDLDLRHLRLQTNHGPKDGKATATHVSRASRSMYAARVYGSTSDMSVAIYEGDKAQQDWIRAITEHAHFRSPAILQLFGTASRKGIYAAVFHDDLVPPEQMFQEPSMLATMYYRQYLMLEFLKVGKYVGQRMGISSVKSPMFTFWMRSSTRCLALEIFQGDLTYFLPQQFECQTRVGANPEPQMNPVAKDIPEMIKAFSIRDFLAACLPIRNRRQVIQSRVELNVVSRQQTRMELQLPIHALLSPMYAYEPVVRFSSAANFQRGQMYSWIGHSLSNDLRLMMRRGTGWSHVPYSRDSSAEERWQSFRISIDTDEWSARGYQDIETTWLAQAAYVFKELGVSRTRPEYSLPSSASCEVRLRSAHVPPLDTKVDAYLALCPYWEFLDGPLGLRVKRPERVAYWSLDPEASEPLVAAEALALGLPALEIQMHVYDHSWDDATYEAIVELCIAKGMDPHSLDMVLHLGLREGVILDSARGSMAGSINGSRKLD</sequence>
<gene>
    <name evidence="1" type="ORF">MIND_01287200</name>
</gene>
<organism evidence="1 2">
    <name type="scientific">Mycena indigotica</name>
    <dbReference type="NCBI Taxonomy" id="2126181"/>
    <lineage>
        <taxon>Eukaryota</taxon>
        <taxon>Fungi</taxon>
        <taxon>Dikarya</taxon>
        <taxon>Basidiomycota</taxon>
        <taxon>Agaricomycotina</taxon>
        <taxon>Agaricomycetes</taxon>
        <taxon>Agaricomycetidae</taxon>
        <taxon>Agaricales</taxon>
        <taxon>Marasmiineae</taxon>
        <taxon>Mycenaceae</taxon>
        <taxon>Mycena</taxon>
    </lineage>
</organism>
<keyword evidence="2" id="KW-1185">Reference proteome</keyword>
<evidence type="ECO:0000313" key="2">
    <source>
        <dbReference type="Proteomes" id="UP000636479"/>
    </source>
</evidence>
<accession>A0A8H6S180</accession>
<dbReference type="OrthoDB" id="3038000at2759"/>
<protein>
    <submittedName>
        <fullName evidence="1">Uncharacterized protein</fullName>
    </submittedName>
</protein>
<dbReference type="Proteomes" id="UP000636479">
    <property type="component" value="Unassembled WGS sequence"/>
</dbReference>
<evidence type="ECO:0000313" key="1">
    <source>
        <dbReference type="EMBL" id="KAF7291425.1"/>
    </source>
</evidence>
<comment type="caution">
    <text evidence="1">The sequence shown here is derived from an EMBL/GenBank/DDBJ whole genome shotgun (WGS) entry which is preliminary data.</text>
</comment>
<proteinExistence type="predicted"/>
<name>A0A8H6S180_9AGAR</name>
<dbReference type="GeneID" id="59351857"/>
<reference evidence="1" key="1">
    <citation type="submission" date="2020-05" db="EMBL/GenBank/DDBJ databases">
        <title>Mycena genomes resolve the evolution of fungal bioluminescence.</title>
        <authorList>
            <person name="Tsai I.J."/>
        </authorList>
    </citation>
    <scope>NUCLEOTIDE SEQUENCE</scope>
    <source>
        <strain evidence="1">171206Taipei</strain>
    </source>
</reference>